<gene>
    <name evidence="2" type="ORF">BGZ80_002314</name>
</gene>
<name>A0A9P6MQ03_9FUNG</name>
<feature type="region of interest" description="Disordered" evidence="1">
    <location>
        <begin position="87"/>
        <end position="145"/>
    </location>
</feature>
<feature type="compositionally biased region" description="Pro residues" evidence="1">
    <location>
        <begin position="107"/>
        <end position="132"/>
    </location>
</feature>
<reference evidence="2" key="1">
    <citation type="journal article" date="2020" name="Fungal Divers.">
        <title>Resolving the Mortierellaceae phylogeny through synthesis of multi-gene phylogenetics and phylogenomics.</title>
        <authorList>
            <person name="Vandepol N."/>
            <person name="Liber J."/>
            <person name="Desiro A."/>
            <person name="Na H."/>
            <person name="Kennedy M."/>
            <person name="Barry K."/>
            <person name="Grigoriev I.V."/>
            <person name="Miller A.N."/>
            <person name="O'Donnell K."/>
            <person name="Stajich J.E."/>
            <person name="Bonito G."/>
        </authorList>
    </citation>
    <scope>NUCLEOTIDE SEQUENCE</scope>
    <source>
        <strain evidence="2">NRRL 2769</strain>
    </source>
</reference>
<keyword evidence="3" id="KW-1185">Reference proteome</keyword>
<protein>
    <submittedName>
        <fullName evidence="2">Uncharacterized protein</fullName>
    </submittedName>
</protein>
<dbReference type="AlphaFoldDB" id="A0A9P6MQ03"/>
<evidence type="ECO:0000313" key="2">
    <source>
        <dbReference type="EMBL" id="KAG0009509.1"/>
    </source>
</evidence>
<dbReference type="EMBL" id="JAAAID010001567">
    <property type="protein sequence ID" value="KAG0009509.1"/>
    <property type="molecule type" value="Genomic_DNA"/>
</dbReference>
<comment type="caution">
    <text evidence="2">The sequence shown here is derived from an EMBL/GenBank/DDBJ whole genome shotgun (WGS) entry which is preliminary data.</text>
</comment>
<dbReference type="Proteomes" id="UP000703661">
    <property type="component" value="Unassembled WGS sequence"/>
</dbReference>
<proteinExistence type="predicted"/>
<sequence>MTVSGYGYQEFQSGPDTFEVRVIPGTALTQGRAFIMWDDIQDIFPLAARLQCGRRVVSFMVDINGNRLLPLRIEHHPGSAIQVIMSRGSSLKGPPPPIPPKQRRRSPPPIPPPPIPQPPSGPLSPISAPPSPSQQLFPTAPRGAQKHGSYIATFTLANIDDDEEDDDSTRRDSLFSTLSLSNETKTQYRSSVYLYESFLQSIQLGQTSQADLVCDDFREQFLTLEAEMACNKGLQKQMLEMQQSMIELQQQALDRLTNIQNKVQEILVQNFEIYEYPIPRLFIVLPSDRLKWDPVNIFENKFKLFFLCECGEHTKGDQGNNRNPHHIHLAKHDGYDIESPAEFFRNYGSYVMSLLHMLKSSMDGKHWERSEDYINSLERNVERSLEYLECMAIKGQLTPPPPKVRISLQLKSNPGQMDVTELRRLGAYLKINDSSEVLGNLYRVVTADGHAKWVCEDHYIEMHGLQAIKELCEGTYVNHGSFNEHFGRAEVSLTSPAVANLFYKLTERSRLVQELKVNLKWDVAVSDLKTLRDVIRRSNIAYLDLTCPGAPAPSDILNRNKRSDPIWDMISTSKLQSFTLNDYYGFFSKVTVSAKKNKLRIFRSTERIDWRKEGVKVVELIEKSPLLKELRLCTTEIDDAYTAIRKTNMYESCALDHLTLDGGDAHGLQAKFEGGLPVSIDLIVADLSSPLLQDVQLLRSLHLRTGPHTRMDIEPSMLIGVVRRNPNMTKLTIQCGITDFLFWLKIASNCVAGEGYSKLKMLRLYSGRNQLFLNNLPDENSMELELMSLNNISRDGLETLLKVHASKLTRLRIDSEILRSMFDIVFPGRSTTTLRQLDIISSALTLDMLYDLRLVLRRSNDVANLTIVLDERYDGSEKRKELADFVAEFAQHWKKITIREVDVTMWKEAISKHKFTIPFGVLSVVPNTRSDYIVLGNVGIIGKSR</sequence>
<evidence type="ECO:0000313" key="3">
    <source>
        <dbReference type="Proteomes" id="UP000703661"/>
    </source>
</evidence>
<accession>A0A9P6MQ03</accession>
<evidence type="ECO:0000256" key="1">
    <source>
        <dbReference type="SAM" id="MobiDB-lite"/>
    </source>
</evidence>
<organism evidence="2 3">
    <name type="scientific">Entomortierella chlamydospora</name>
    <dbReference type="NCBI Taxonomy" id="101097"/>
    <lineage>
        <taxon>Eukaryota</taxon>
        <taxon>Fungi</taxon>
        <taxon>Fungi incertae sedis</taxon>
        <taxon>Mucoromycota</taxon>
        <taxon>Mortierellomycotina</taxon>
        <taxon>Mortierellomycetes</taxon>
        <taxon>Mortierellales</taxon>
        <taxon>Mortierellaceae</taxon>
        <taxon>Entomortierella</taxon>
    </lineage>
</organism>